<keyword evidence="1" id="KW-0812">Transmembrane</keyword>
<evidence type="ECO:0000256" key="1">
    <source>
        <dbReference type="SAM" id="Phobius"/>
    </source>
</evidence>
<reference evidence="2" key="1">
    <citation type="journal article" date="2020" name="mSystems">
        <title>Genome- and Community-Level Interaction Insights into Carbon Utilization and Element Cycling Functions of Hydrothermarchaeota in Hydrothermal Sediment.</title>
        <authorList>
            <person name="Zhou Z."/>
            <person name="Liu Y."/>
            <person name="Xu W."/>
            <person name="Pan J."/>
            <person name="Luo Z.H."/>
            <person name="Li M."/>
        </authorList>
    </citation>
    <scope>NUCLEOTIDE SEQUENCE [LARGE SCALE GENOMIC DNA]</scope>
    <source>
        <strain evidence="2">SpSt-657</strain>
    </source>
</reference>
<dbReference type="AlphaFoldDB" id="A0A7J3JPC4"/>
<feature type="transmembrane region" description="Helical" evidence="1">
    <location>
        <begin position="64"/>
        <end position="84"/>
    </location>
</feature>
<keyword evidence="1" id="KW-0472">Membrane</keyword>
<protein>
    <submittedName>
        <fullName evidence="2">Uncharacterized protein</fullName>
    </submittedName>
</protein>
<feature type="transmembrane region" description="Helical" evidence="1">
    <location>
        <begin position="12"/>
        <end position="31"/>
    </location>
</feature>
<accession>A0A7J3JPC4</accession>
<feature type="transmembrane region" description="Helical" evidence="1">
    <location>
        <begin position="184"/>
        <end position="202"/>
    </location>
</feature>
<proteinExistence type="predicted"/>
<feature type="transmembrane region" description="Helical" evidence="1">
    <location>
        <begin position="90"/>
        <end position="119"/>
    </location>
</feature>
<evidence type="ECO:0000313" key="2">
    <source>
        <dbReference type="EMBL" id="HGQ17918.1"/>
    </source>
</evidence>
<dbReference type="EMBL" id="DTBZ01000066">
    <property type="protein sequence ID" value="HGQ17918.1"/>
    <property type="molecule type" value="Genomic_DNA"/>
</dbReference>
<gene>
    <name evidence="2" type="ORF">ENU30_02900</name>
</gene>
<keyword evidence="1" id="KW-1133">Transmembrane helix</keyword>
<sequence length="236" mass="26751">MVRKRKDFVKLLIKLYVVIYGLLLLILTQSVPLHLNMYVLILSQHPILYLTSSIFEIASIAERYIINIVVILPLLSIEIVRTLICRKLGILILEIVIFLLITGNIVFTSMYSILTLVLVKFLRAFLFPQNRYREGYNKIDCDVKHCKTIVAEEIRRSQRYAMMLISMGVSILINIALITIFKTVLFLISVLIYVVIIAITYIHSSISYGSTAITTLIGQAVIAGIPPYGVLSNIKC</sequence>
<name>A0A7J3JPC4_9CREN</name>
<organism evidence="2">
    <name type="scientific">Ignisphaera aggregans</name>
    <dbReference type="NCBI Taxonomy" id="334771"/>
    <lineage>
        <taxon>Archaea</taxon>
        <taxon>Thermoproteota</taxon>
        <taxon>Thermoprotei</taxon>
        <taxon>Desulfurococcales</taxon>
        <taxon>Desulfurococcaceae</taxon>
        <taxon>Ignisphaera</taxon>
    </lineage>
</organism>
<comment type="caution">
    <text evidence="2">The sequence shown here is derived from an EMBL/GenBank/DDBJ whole genome shotgun (WGS) entry which is preliminary data.</text>
</comment>
<feature type="transmembrane region" description="Helical" evidence="1">
    <location>
        <begin position="160"/>
        <end position="178"/>
    </location>
</feature>